<keyword evidence="3 7" id="KW-0791">Threonine biosynthesis</keyword>
<evidence type="ECO:0000256" key="2">
    <source>
        <dbReference type="ARBA" id="ARBA00022679"/>
    </source>
</evidence>
<dbReference type="GO" id="GO:0005737">
    <property type="term" value="C:cytoplasm"/>
    <property type="evidence" value="ECO:0007669"/>
    <property type="project" value="UniProtKB-SubCell"/>
</dbReference>
<dbReference type="PIRSF" id="PIRSF000676">
    <property type="entry name" value="Homoser_kin"/>
    <property type="match status" value="1"/>
</dbReference>
<dbReference type="GO" id="GO:0005524">
    <property type="term" value="F:ATP binding"/>
    <property type="evidence" value="ECO:0007669"/>
    <property type="project" value="UniProtKB-UniRule"/>
</dbReference>
<evidence type="ECO:0000313" key="12">
    <source>
        <dbReference type="Proteomes" id="UP000035067"/>
    </source>
</evidence>
<dbReference type="Gene3D" id="3.30.70.890">
    <property type="entry name" value="GHMP kinase, C-terminal domain"/>
    <property type="match status" value="1"/>
</dbReference>
<evidence type="ECO:0000256" key="4">
    <source>
        <dbReference type="ARBA" id="ARBA00022741"/>
    </source>
</evidence>
<accession>A0A0G2HJJ0</accession>
<dbReference type="GO" id="GO:0004413">
    <property type="term" value="F:homoserine kinase activity"/>
    <property type="evidence" value="ECO:0007669"/>
    <property type="project" value="UniProtKB-UniRule"/>
</dbReference>
<dbReference type="Gene3D" id="3.30.230.10">
    <property type="match status" value="1"/>
</dbReference>
<dbReference type="InterPro" id="IPR013750">
    <property type="entry name" value="GHMP_kinase_C_dom"/>
</dbReference>
<proteinExistence type="inferred from homology"/>
<dbReference type="InterPro" id="IPR000870">
    <property type="entry name" value="Homoserine_kinase"/>
</dbReference>
<comment type="subcellular location">
    <subcellularLocation>
        <location evidence="7">Cytoplasm</location>
    </subcellularLocation>
</comment>
<dbReference type="UniPathway" id="UPA00050">
    <property type="reaction ID" value="UER00064"/>
</dbReference>
<comment type="pathway">
    <text evidence="7">Amino-acid biosynthesis; L-threonine biosynthesis; L-threonine from L-aspartate: step 4/5.</text>
</comment>
<dbReference type="AlphaFoldDB" id="A0A0G2HJJ0"/>
<dbReference type="SUPFAM" id="SSF55060">
    <property type="entry name" value="GHMP Kinase, C-terminal domain"/>
    <property type="match status" value="1"/>
</dbReference>
<evidence type="ECO:0000256" key="8">
    <source>
        <dbReference type="NCBIfam" id="TIGR00191"/>
    </source>
</evidence>
<evidence type="ECO:0000256" key="1">
    <source>
        <dbReference type="ARBA" id="ARBA00022605"/>
    </source>
</evidence>
<evidence type="ECO:0000256" key="6">
    <source>
        <dbReference type="ARBA" id="ARBA00022840"/>
    </source>
</evidence>
<comment type="function">
    <text evidence="7">Catalyzes the ATP-dependent phosphorylation of L-homoserine to L-homoserine phosphate.</text>
</comment>
<comment type="caution">
    <text evidence="11">The sequence shown here is derived from an EMBL/GenBank/DDBJ whole genome shotgun (WGS) entry which is preliminary data.</text>
</comment>
<dbReference type="EC" id="2.7.1.39" evidence="7 8"/>
<feature type="domain" description="GHMP kinase C-terminal" evidence="10">
    <location>
        <begin position="218"/>
        <end position="284"/>
    </location>
</feature>
<dbReference type="Pfam" id="PF08544">
    <property type="entry name" value="GHMP_kinases_C"/>
    <property type="match status" value="1"/>
</dbReference>
<keyword evidence="2 7" id="KW-0808">Transferase</keyword>
<dbReference type="InterPro" id="IPR020568">
    <property type="entry name" value="Ribosomal_Su5_D2-typ_SF"/>
</dbReference>
<feature type="domain" description="GHMP kinase N-terminal" evidence="9">
    <location>
        <begin position="67"/>
        <end position="149"/>
    </location>
</feature>
<gene>
    <name evidence="7" type="primary">thrB</name>
    <name evidence="11" type="ORF">TE42_08830</name>
</gene>
<protein>
    <recommendedName>
        <fullName evidence="7 8">Homoserine kinase</fullName>
        <shortName evidence="7">HK</shortName>
        <shortName evidence="7">HSK</shortName>
        <ecNumber evidence="7 8">2.7.1.39</ecNumber>
    </recommendedName>
</protein>
<dbReference type="InterPro" id="IPR014721">
    <property type="entry name" value="Ribsml_uS5_D2-typ_fold_subgr"/>
</dbReference>
<organism evidence="11 12">
    <name type="scientific">Candidatus Synechococcus spongiarum SP3</name>
    <dbReference type="NCBI Taxonomy" id="1604020"/>
    <lineage>
        <taxon>Bacteria</taxon>
        <taxon>Bacillati</taxon>
        <taxon>Cyanobacteriota</taxon>
        <taxon>Cyanophyceae</taxon>
        <taxon>Synechococcales</taxon>
        <taxon>Synechococcaceae</taxon>
        <taxon>Synechococcus</taxon>
    </lineage>
</organism>
<feature type="binding site" evidence="7">
    <location>
        <begin position="96"/>
        <end position="106"/>
    </location>
    <ligand>
        <name>ATP</name>
        <dbReference type="ChEBI" id="CHEBI:30616"/>
    </ligand>
</feature>
<dbReference type="Proteomes" id="UP000035067">
    <property type="component" value="Unassembled WGS sequence"/>
</dbReference>
<keyword evidence="4 7" id="KW-0547">Nucleotide-binding</keyword>
<evidence type="ECO:0000313" key="11">
    <source>
        <dbReference type="EMBL" id="KKZ11039.1"/>
    </source>
</evidence>
<dbReference type="InterPro" id="IPR006204">
    <property type="entry name" value="GHMP_kinase_N_dom"/>
</dbReference>
<evidence type="ECO:0000259" key="9">
    <source>
        <dbReference type="Pfam" id="PF00288"/>
    </source>
</evidence>
<evidence type="ECO:0000256" key="7">
    <source>
        <dbReference type="HAMAP-Rule" id="MF_00384"/>
    </source>
</evidence>
<dbReference type="PANTHER" id="PTHR20861:SF1">
    <property type="entry name" value="HOMOSERINE KINASE"/>
    <property type="match status" value="1"/>
</dbReference>
<dbReference type="SUPFAM" id="SSF54211">
    <property type="entry name" value="Ribosomal protein S5 domain 2-like"/>
    <property type="match status" value="1"/>
</dbReference>
<keyword evidence="5 7" id="KW-0418">Kinase</keyword>
<dbReference type="GO" id="GO:0009088">
    <property type="term" value="P:threonine biosynthetic process"/>
    <property type="evidence" value="ECO:0007669"/>
    <property type="project" value="UniProtKB-UniRule"/>
</dbReference>
<evidence type="ECO:0000256" key="5">
    <source>
        <dbReference type="ARBA" id="ARBA00022777"/>
    </source>
</evidence>
<keyword evidence="6 7" id="KW-0067">ATP-binding</keyword>
<evidence type="ECO:0000256" key="3">
    <source>
        <dbReference type="ARBA" id="ARBA00022697"/>
    </source>
</evidence>
<comment type="catalytic activity">
    <reaction evidence="7">
        <text>L-homoserine + ATP = O-phospho-L-homoserine + ADP + H(+)</text>
        <dbReference type="Rhea" id="RHEA:13985"/>
        <dbReference type="ChEBI" id="CHEBI:15378"/>
        <dbReference type="ChEBI" id="CHEBI:30616"/>
        <dbReference type="ChEBI" id="CHEBI:57476"/>
        <dbReference type="ChEBI" id="CHEBI:57590"/>
        <dbReference type="ChEBI" id="CHEBI:456216"/>
        <dbReference type="EC" id="2.7.1.39"/>
    </reaction>
</comment>
<name>A0A0G2HJJ0_9SYNE</name>
<keyword evidence="1 7" id="KW-0028">Amino-acid biosynthesis</keyword>
<dbReference type="EMBL" id="JXQG01000065">
    <property type="protein sequence ID" value="KKZ11039.1"/>
    <property type="molecule type" value="Genomic_DNA"/>
</dbReference>
<sequence>MSDNTCERCVITVPATTANIGPGFDCLGAALQLNNRFSLRRLTGQEETFDLVVDGPEGSHLRGGKDNLFYRAARCAWEAAGHPPIPLEARISLSAPPARGLGSSASAIVAGLCGANIMIGEPLSREKLLELAIAVEGHPDNVAPSLLGGLCLTSRVASQHWRVVSCPWHERVRAVVAVPNLRLSTSEARRSLPWNIPLQDAVSNLSALAVLLSGLRCGNGALIADGLRDSLHEPYRWPLIPHGPHVRQAALAAGAWGAVISGSGPTILALSSREEEVNVGQAMVQAWQEQEVEAQYHAVGLQNFPAVCQAVE</sequence>
<dbReference type="PATRIC" id="fig|1604020.3.peg.1786"/>
<keyword evidence="7" id="KW-0963">Cytoplasm</keyword>
<evidence type="ECO:0000259" key="10">
    <source>
        <dbReference type="Pfam" id="PF08544"/>
    </source>
</evidence>
<comment type="similarity">
    <text evidence="7">Belongs to the GHMP kinase family. Homoserine kinase subfamily.</text>
</comment>
<dbReference type="Pfam" id="PF00288">
    <property type="entry name" value="GHMP_kinases_N"/>
    <property type="match status" value="1"/>
</dbReference>
<dbReference type="HAMAP" id="MF_00384">
    <property type="entry name" value="Homoser_kinase"/>
    <property type="match status" value="1"/>
</dbReference>
<dbReference type="InterPro" id="IPR036554">
    <property type="entry name" value="GHMP_kinase_C_sf"/>
</dbReference>
<reference evidence="11 12" key="1">
    <citation type="submission" date="2015-01" db="EMBL/GenBank/DDBJ databases">
        <title>Lifestyle Evolution in Cyanobacterial Symbionts of Sponges.</title>
        <authorList>
            <person name="Burgsdorf I."/>
            <person name="Slaby B.M."/>
            <person name="Handley K.M."/>
            <person name="Haber M."/>
            <person name="Blom J."/>
            <person name="Marshall C.W."/>
            <person name="Gilbert J.A."/>
            <person name="Hentschel U."/>
            <person name="Steindler L."/>
        </authorList>
    </citation>
    <scope>NUCLEOTIDE SEQUENCE [LARGE SCALE GENOMIC DNA]</scope>
    <source>
        <strain evidence="11">SP3</strain>
    </source>
</reference>
<dbReference type="PRINTS" id="PR00958">
    <property type="entry name" value="HOMSERKINASE"/>
</dbReference>
<dbReference type="NCBIfam" id="TIGR00191">
    <property type="entry name" value="thrB"/>
    <property type="match status" value="1"/>
</dbReference>
<dbReference type="PANTHER" id="PTHR20861">
    <property type="entry name" value="HOMOSERINE/4-DIPHOSPHOCYTIDYL-2-C-METHYL-D-ERYTHRITOL KINASE"/>
    <property type="match status" value="1"/>
</dbReference>